<evidence type="ECO:0008006" key="3">
    <source>
        <dbReference type="Google" id="ProtNLM"/>
    </source>
</evidence>
<accession>A0A7W7S2E0</accession>
<dbReference type="EMBL" id="JACHJU010000002">
    <property type="protein sequence ID" value="MBB4941711.1"/>
    <property type="molecule type" value="Genomic_DNA"/>
</dbReference>
<organism evidence="1 2">
    <name type="scientific">Streptosporangium album</name>
    <dbReference type="NCBI Taxonomy" id="47479"/>
    <lineage>
        <taxon>Bacteria</taxon>
        <taxon>Bacillati</taxon>
        <taxon>Actinomycetota</taxon>
        <taxon>Actinomycetes</taxon>
        <taxon>Streptosporangiales</taxon>
        <taxon>Streptosporangiaceae</taxon>
        <taxon>Streptosporangium</taxon>
    </lineage>
</organism>
<evidence type="ECO:0000313" key="1">
    <source>
        <dbReference type="EMBL" id="MBB4941711.1"/>
    </source>
</evidence>
<dbReference type="AlphaFoldDB" id="A0A7W7S2E0"/>
<keyword evidence="2" id="KW-1185">Reference proteome</keyword>
<gene>
    <name evidence="1" type="ORF">FHR32_006088</name>
</gene>
<protein>
    <recommendedName>
        <fullName evidence="3">Transcriptional regulator</fullName>
    </recommendedName>
</protein>
<reference evidence="1 2" key="1">
    <citation type="submission" date="2020-08" db="EMBL/GenBank/DDBJ databases">
        <title>Sequencing the genomes of 1000 actinobacteria strains.</title>
        <authorList>
            <person name="Klenk H.-P."/>
        </authorList>
    </citation>
    <scope>NUCLEOTIDE SEQUENCE [LARGE SCALE GENOMIC DNA]</scope>
    <source>
        <strain evidence="1 2">DSM 43023</strain>
    </source>
</reference>
<dbReference type="Proteomes" id="UP000534286">
    <property type="component" value="Unassembled WGS sequence"/>
</dbReference>
<evidence type="ECO:0000313" key="2">
    <source>
        <dbReference type="Proteomes" id="UP000534286"/>
    </source>
</evidence>
<dbReference type="RefSeq" id="WP_184757724.1">
    <property type="nucleotide sequence ID" value="NZ_BAABEK010000134.1"/>
</dbReference>
<comment type="caution">
    <text evidence="1">The sequence shown here is derived from an EMBL/GenBank/DDBJ whole genome shotgun (WGS) entry which is preliminary data.</text>
</comment>
<proteinExistence type="predicted"/>
<sequence>MSGNETAELAGAWAAVPAEKITNASDGGTVGGDYCLNLAQADLQLISRLLQGGRYHSAVERRLYGAAGELLRFAGRCAFDGDRHAAAGRYWHAGLRTSATGGDTLTGAYILSLMAMQHTYAGDGRTAINLLEAARERIGSGASRTVHAMLDAWQVRAHAVAGESRQAVDVLFRADDHWGRRDADEDPPWIYWMRQPSHTIEVGAGFVQLGRPDIAVRLLEEGMAGRGIDYTRDTVLGLTAIADAQFDQDDLDGAVYTARRAVELVTGVDSSRVADQLHAFAQRLPAGEPLAEEFRTYLGILPSPT</sequence>
<name>A0A7W7S2E0_9ACTN</name>